<keyword evidence="2" id="KW-0812">Transmembrane</keyword>
<proteinExistence type="predicted"/>
<gene>
    <name evidence="4" type="ORF">D9Q98_005708</name>
</gene>
<protein>
    <recommendedName>
        <fullName evidence="6">Peptidase M11 gametolysin domain-containing protein</fullName>
    </recommendedName>
</protein>
<feature type="compositionally biased region" description="Pro residues" evidence="1">
    <location>
        <begin position="48"/>
        <end position="104"/>
    </location>
</feature>
<feature type="transmembrane region" description="Helical" evidence="2">
    <location>
        <begin position="1188"/>
        <end position="1211"/>
    </location>
</feature>
<keyword evidence="2" id="KW-0472">Membrane</keyword>
<evidence type="ECO:0000313" key="5">
    <source>
        <dbReference type="Proteomes" id="UP001055712"/>
    </source>
</evidence>
<name>A0A9D4YW45_CHLVU</name>
<evidence type="ECO:0000313" key="4">
    <source>
        <dbReference type="EMBL" id="KAI3429622.1"/>
    </source>
</evidence>
<feature type="chain" id="PRO_5039374178" description="Peptidase M11 gametolysin domain-containing protein" evidence="3">
    <location>
        <begin position="21"/>
        <end position="1239"/>
    </location>
</feature>
<keyword evidence="3" id="KW-0732">Signal</keyword>
<evidence type="ECO:0000256" key="1">
    <source>
        <dbReference type="SAM" id="MobiDB-lite"/>
    </source>
</evidence>
<keyword evidence="2" id="KW-1133">Transmembrane helix</keyword>
<comment type="caution">
    <text evidence="4">The sequence shown here is derived from an EMBL/GenBank/DDBJ whole genome shotgun (WGS) entry which is preliminary data.</text>
</comment>
<accession>A0A9D4YW45</accession>
<dbReference type="EMBL" id="SIDB01000008">
    <property type="protein sequence ID" value="KAI3429622.1"/>
    <property type="molecule type" value="Genomic_DNA"/>
</dbReference>
<keyword evidence="5" id="KW-1185">Reference proteome</keyword>
<organism evidence="4 5">
    <name type="scientific">Chlorella vulgaris</name>
    <name type="common">Green alga</name>
    <dbReference type="NCBI Taxonomy" id="3077"/>
    <lineage>
        <taxon>Eukaryota</taxon>
        <taxon>Viridiplantae</taxon>
        <taxon>Chlorophyta</taxon>
        <taxon>core chlorophytes</taxon>
        <taxon>Trebouxiophyceae</taxon>
        <taxon>Chlorellales</taxon>
        <taxon>Chlorellaceae</taxon>
        <taxon>Chlorella clade</taxon>
        <taxon>Chlorella</taxon>
    </lineage>
</organism>
<dbReference type="Proteomes" id="UP001055712">
    <property type="component" value="Unassembled WGS sequence"/>
</dbReference>
<dbReference type="AlphaFoldDB" id="A0A9D4YW45"/>
<evidence type="ECO:0008006" key="6">
    <source>
        <dbReference type="Google" id="ProtNLM"/>
    </source>
</evidence>
<dbReference type="OrthoDB" id="514503at2759"/>
<feature type="signal peptide" evidence="3">
    <location>
        <begin position="1"/>
        <end position="20"/>
    </location>
</feature>
<evidence type="ECO:0000256" key="2">
    <source>
        <dbReference type="SAM" id="Phobius"/>
    </source>
</evidence>
<reference evidence="4" key="2">
    <citation type="submission" date="2020-11" db="EMBL/GenBank/DDBJ databases">
        <authorList>
            <person name="Cecchin M."/>
            <person name="Marcolungo L."/>
            <person name="Rossato M."/>
            <person name="Girolomoni L."/>
            <person name="Cosentino E."/>
            <person name="Cuine S."/>
            <person name="Li-Beisson Y."/>
            <person name="Delledonne M."/>
            <person name="Ballottari M."/>
        </authorList>
    </citation>
    <scope>NUCLEOTIDE SEQUENCE</scope>
    <source>
        <strain evidence="4">211/11P</strain>
        <tissue evidence="4">Whole cell</tissue>
    </source>
</reference>
<sequence>MRAFVCLILATCMCIALASADAPLAAAPPALPDLLAPASAPNIQLDTSPPPTASAPPPSNPASAASPPPPASPPPAPRPSPPPRPSPRPRPPPTASPPPPPPAAPLDGRVAALLPGSQPLRLFPNDFDDSSKTCTDAEVLRAIFPSFSLPTDGPAVSLLLLLSAVDCSSPRRGALLAFGGTDVAMDCGTQRLVLSGSTGTASYTLPSGATAASSASAPLALLLTQAAGAFAVCVNGQMLAPLSVSSDALLSQLASSSDLLGAGVIFGSRTDATRSARANIAAAYVTADALACSSTRPGQPLQASQQRLDAAAAAARQAAVLTPPAVVVVVAGQQGGADGVVNQPLQLNLSIASNTTQGTTKLKSRAILYGLAPAGCSAAQCGNVVVDVPPPAAAGVPATLTVTATYTKPGRYLARVEVTSTEGLITTHDHAFLVRKAGDPGTAPCCRHSAVPVAGQLGRPISDVRYRDPTSAAQAAALGWSAAYWQREDLEAERLFDFSVLAPLTSATPLAILTCQDTRMAGAGSPVLTGTTQALAPSSTGHNKQLALVPAGFNWATSSEQVECQQHWSGWQERSQHTLTAAGGGKCSTVCTRDGTLQLMRETGAIDAYNQALIGASYGALSLNAEVAVLPEVYIPYSSAAPDNFTYYEAPAKQALAAAGVDPWMYLVLAPQATHRTPAFRAWSGGRSSGGAVITQCFPSYYYAVHETGHRLGFRHANMYRLTGGSAAPVDPLGLGETTTSGYTDQHDIMACCKGDYGLYYRSMAGWLRGGAAERAVLAAADLAAPSTRRLSIWPLDRSESRGNLMAVSIRRSEDEVLMIGFRSTSHWEDVSSVRGRLTPEGSRHNARGLSVELVRRDPATGLWADHRGALDFNRLTGDWPDALPAQEGGFPRQSAFALLKEGTAWHDAASGLLLSFESVGGCSGSPGLALHNHSALGFMGFRGEWPGQEAFQRADYTGFQGLECAQLVLTTGAPAPNGKLEFSVEAAPAVQQQPAASRRRRLHLQPLPSAEGQLAGVDGGSTGLPSCGASLAPSLLLRLPAGQPLSSVIWKDNLNRTLLVQSGDELVAALSSTDSWTTPAITLPAFRPLTASSGGDVLGCEGIGACPLQYSVLVLAPDGRFARATIAPSGSTQLGQQFSVQVKHYEKLQLSWSASSFSIPCASPAQQAAAVAAGGSTGGKKGGSLSVALLGGAAGGGAVLVAAVVGLLLWCRRRRQTQNAAWGAPELAAASVSSTGSK</sequence>
<feature type="region of interest" description="Disordered" evidence="1">
    <location>
        <begin position="40"/>
        <end position="109"/>
    </location>
</feature>
<evidence type="ECO:0000256" key="3">
    <source>
        <dbReference type="SAM" id="SignalP"/>
    </source>
</evidence>
<reference evidence="4" key="1">
    <citation type="journal article" date="2019" name="Plant J.">
        <title>Chlorella vulgaris genome assembly and annotation reveals the molecular basis for metabolic acclimation to high light conditions.</title>
        <authorList>
            <person name="Cecchin M."/>
            <person name="Marcolungo L."/>
            <person name="Rossato M."/>
            <person name="Girolomoni L."/>
            <person name="Cosentino E."/>
            <person name="Cuine S."/>
            <person name="Li-Beisson Y."/>
            <person name="Delledonne M."/>
            <person name="Ballottari M."/>
        </authorList>
    </citation>
    <scope>NUCLEOTIDE SEQUENCE</scope>
    <source>
        <strain evidence="4">211/11P</strain>
    </source>
</reference>